<dbReference type="InterPro" id="IPR021176">
    <property type="entry name" value="Competence-induced_CoiA"/>
</dbReference>
<dbReference type="EMBL" id="CP000413">
    <property type="protein sequence ID" value="ABJ60719.1"/>
    <property type="molecule type" value="Genomic_DNA"/>
</dbReference>
<name>A0A805Z9C6_LACGA</name>
<evidence type="ECO:0000313" key="2">
    <source>
        <dbReference type="EMBL" id="ABJ60719.1"/>
    </source>
</evidence>
<dbReference type="Pfam" id="PF06054">
    <property type="entry name" value="CoiA_nuc"/>
    <property type="match status" value="1"/>
</dbReference>
<dbReference type="PIRSF" id="PIRSF007487">
    <property type="entry name" value="Competence-induced_CoiA_bac"/>
    <property type="match status" value="1"/>
</dbReference>
<dbReference type="AlphaFoldDB" id="A0A805Z9C6"/>
<organism evidence="2 3">
    <name type="scientific">Lactobacillus gasseri (strain ATCC 33323 / DSM 20243 / BCRC 14619 / CIP 102991 / JCM 1131 / KCTC 3163 / NCIMB 11718 / NCTC 13722 / AM63)</name>
    <dbReference type="NCBI Taxonomy" id="324831"/>
    <lineage>
        <taxon>Bacteria</taxon>
        <taxon>Bacillati</taxon>
        <taxon>Bacillota</taxon>
        <taxon>Bacilli</taxon>
        <taxon>Lactobacillales</taxon>
        <taxon>Lactobacillaceae</taxon>
        <taxon>Lactobacillus</taxon>
    </lineage>
</organism>
<gene>
    <name evidence="2" type="ordered locus">LGAS_1357</name>
</gene>
<dbReference type="KEGG" id="lga:LGAS_1357"/>
<sequence length="312" mass="36286">MIKNKGDEKNHLLFAYIIMGDKMYAAILNQKLVLAINEAEQVSKGLKKLNQESYLCPSCKHRMILILSEEKKPFFKHFYQVRGTGEKEEHLQAKQLLCTALKANGIRADVEVPLLDQQLRADILVENNLSFEVQCAPLSEAEFAHRHALYKKLQIKDIWIVGKRHYLKNKINHSQKIFLRYSAKWQWYYLEINPFSCVITLKYNILMAALSSELSYDIKTFSLDEKGVASLFTFIPSTRRNKLSYIQDQKVYLQKQITQKSKLGLEIASLLYQLHYSVADIPDELFLKLREPKEKSPILIFLQKKLADSKVN</sequence>
<accession>A0A805Z9C6</accession>
<feature type="domain" description="Competence protein CoiA nuclease-like" evidence="1">
    <location>
        <begin position="86"/>
        <end position="232"/>
    </location>
</feature>
<evidence type="ECO:0000313" key="3">
    <source>
        <dbReference type="Proteomes" id="UP000000664"/>
    </source>
</evidence>
<reference evidence="2 3" key="1">
    <citation type="journal article" date="2006" name="Proc. Natl. Acad. Sci. U.S.A.">
        <title>Comparative genomics of the lactic acid bacteria.</title>
        <authorList>
            <person name="Makarova K."/>
            <person name="Slesarev A."/>
            <person name="Wolf Y."/>
            <person name="Sorokin A."/>
            <person name="Mirkin B."/>
            <person name="Koonin E."/>
            <person name="Pavlov A."/>
            <person name="Pavlova N."/>
            <person name="Karamychev V."/>
            <person name="Polouchine N."/>
            <person name="Shakhova V."/>
            <person name="Grigoriev I."/>
            <person name="Lou Y."/>
            <person name="Rohksar D."/>
            <person name="Lucas S."/>
            <person name="Huang K."/>
            <person name="Goodstein D.M."/>
            <person name="Hawkins T."/>
            <person name="Plengvidhya V."/>
            <person name="Welker D."/>
            <person name="Hughes J."/>
            <person name="Goh Y."/>
            <person name="Benson A."/>
            <person name="Baldwin K."/>
            <person name="Lee J.H."/>
            <person name="Diaz-Muniz I."/>
            <person name="Dosti B."/>
            <person name="Smeianov V."/>
            <person name="Wechter W."/>
            <person name="Barabote R."/>
            <person name="Lorca G."/>
            <person name="Altermann E."/>
            <person name="Barrangou R."/>
            <person name="Ganesan B."/>
            <person name="Xie Y."/>
            <person name="Rawsthorne H."/>
            <person name="Tamir D."/>
            <person name="Parker C."/>
            <person name="Breidt F."/>
            <person name="Broadbent J."/>
            <person name="Hutkins R."/>
            <person name="O'Sullivan D."/>
            <person name="Steele J."/>
            <person name="Unlu G."/>
            <person name="Saier M."/>
            <person name="Klaenhammer T."/>
            <person name="Richardson P."/>
            <person name="Kozyavkin S."/>
            <person name="Weimer B."/>
            <person name="Mills D."/>
        </authorList>
    </citation>
    <scope>NUCLEOTIDE SEQUENCE [LARGE SCALE GENOMIC DNA]</scope>
    <source>
        <strain evidence="3">ATCC 33323 / DSM 20243 / BCRC 14619 / CIP 102991 / JCM 1131 / KCTC 3163 / NCIMB 11718 / NCTC 13722 / AM63</strain>
    </source>
</reference>
<dbReference type="Proteomes" id="UP000000664">
    <property type="component" value="Chromosome"/>
</dbReference>
<proteinExistence type="predicted"/>
<protein>
    <submittedName>
        <fullName evidence="2">Competence protein</fullName>
    </submittedName>
</protein>
<dbReference type="InterPro" id="IPR010330">
    <property type="entry name" value="CoiA_nuc"/>
</dbReference>
<evidence type="ECO:0000259" key="1">
    <source>
        <dbReference type="Pfam" id="PF06054"/>
    </source>
</evidence>